<evidence type="ECO:0000313" key="2">
    <source>
        <dbReference type="Proteomes" id="UP000789845"/>
    </source>
</evidence>
<accession>A0A9C7GEH6</accession>
<organism evidence="1 2">
    <name type="scientific">Pseudoneobacillus rhizosphaerae</name>
    <dbReference type="NCBI Taxonomy" id="2880968"/>
    <lineage>
        <taxon>Bacteria</taxon>
        <taxon>Bacillati</taxon>
        <taxon>Bacillota</taxon>
        <taxon>Bacilli</taxon>
        <taxon>Bacillales</taxon>
        <taxon>Bacillaceae</taxon>
        <taxon>Pseudoneobacillus</taxon>
    </lineage>
</organism>
<dbReference type="Proteomes" id="UP000789845">
    <property type="component" value="Unassembled WGS sequence"/>
</dbReference>
<dbReference type="EMBL" id="CAKJTG010000054">
    <property type="protein sequence ID" value="CAG9610795.1"/>
    <property type="molecule type" value="Genomic_DNA"/>
</dbReference>
<protein>
    <submittedName>
        <fullName evidence="1">Uncharacterized protein</fullName>
    </submittedName>
</protein>
<reference evidence="1" key="1">
    <citation type="submission" date="2021-10" db="EMBL/GenBank/DDBJ databases">
        <authorList>
            <person name="Criscuolo A."/>
        </authorList>
    </citation>
    <scope>NUCLEOTIDE SEQUENCE</scope>
    <source>
        <strain evidence="1">CIP111885</strain>
    </source>
</reference>
<proteinExistence type="predicted"/>
<gene>
    <name evidence="1" type="ORF">NEOCIP111885_04573</name>
</gene>
<keyword evidence="2" id="KW-1185">Reference proteome</keyword>
<dbReference type="RefSeq" id="WP_230499152.1">
    <property type="nucleotide sequence ID" value="NZ_CAKJTG010000054.1"/>
</dbReference>
<dbReference type="AlphaFoldDB" id="A0A9C7GEH6"/>
<sequence>MDKSVLNDLAQGINLEYQIGVLSEIRSFFEHKQEHHIIHDASIKFRDNTYIVKMEMNHFNSPAAKTLFTEFVRFIEYPGATFYIIEASNYCVTYYLLSCTNDKKGMFSQIKIH</sequence>
<evidence type="ECO:0000313" key="1">
    <source>
        <dbReference type="EMBL" id="CAG9610795.1"/>
    </source>
</evidence>
<comment type="caution">
    <text evidence="1">The sequence shown here is derived from an EMBL/GenBank/DDBJ whole genome shotgun (WGS) entry which is preliminary data.</text>
</comment>
<name>A0A9C7GEH6_9BACI</name>